<accession>V8FTJ3</accession>
<gene>
    <name evidence="4" type="ORF">V757_11120</name>
</gene>
<dbReference type="InterPro" id="IPR010488">
    <property type="entry name" value="Zeta_toxin_domain"/>
</dbReference>
<dbReference type="PANTHER" id="PTHR39206">
    <property type="entry name" value="SLL8004 PROTEIN"/>
    <property type="match status" value="1"/>
</dbReference>
<protein>
    <recommendedName>
        <fullName evidence="3">Zeta toxin domain-containing protein</fullName>
    </recommendedName>
</protein>
<evidence type="ECO:0000313" key="4">
    <source>
        <dbReference type="EMBL" id="ETD67609.1"/>
    </source>
</evidence>
<reference evidence="4 5" key="1">
    <citation type="submission" date="2013-11" db="EMBL/GenBank/DDBJ databases">
        <title>Genomic analysis of Pelistega sp. HM-7.</title>
        <authorList>
            <person name="Kumbhare S.V."/>
            <person name="Shetty S.A."/>
            <person name="Sharma O."/>
            <person name="Dhotre D.P."/>
        </authorList>
    </citation>
    <scope>NUCLEOTIDE SEQUENCE [LARGE SCALE GENOMIC DNA]</scope>
    <source>
        <strain evidence="4 5">HM-7</strain>
    </source>
</reference>
<comment type="caution">
    <text evidence="4">The sequence shown here is derived from an EMBL/GenBank/DDBJ whole genome shotgun (WGS) entry which is preliminary data.</text>
</comment>
<dbReference type="GO" id="GO:0016301">
    <property type="term" value="F:kinase activity"/>
    <property type="evidence" value="ECO:0007669"/>
    <property type="project" value="InterPro"/>
</dbReference>
<dbReference type="Pfam" id="PF06414">
    <property type="entry name" value="Zeta_toxin"/>
    <property type="match status" value="1"/>
</dbReference>
<dbReference type="InterPro" id="IPR027417">
    <property type="entry name" value="P-loop_NTPase"/>
</dbReference>
<keyword evidence="5" id="KW-1185">Reference proteome</keyword>
<evidence type="ECO:0000313" key="5">
    <source>
        <dbReference type="Proteomes" id="UP000018766"/>
    </source>
</evidence>
<dbReference type="OrthoDB" id="9791543at2"/>
<dbReference type="SUPFAM" id="SSF52540">
    <property type="entry name" value="P-loop containing nucleoside triphosphate hydrolases"/>
    <property type="match status" value="1"/>
</dbReference>
<dbReference type="Proteomes" id="UP000018766">
    <property type="component" value="Unassembled WGS sequence"/>
</dbReference>
<dbReference type="Gene3D" id="3.40.50.300">
    <property type="entry name" value="P-loop containing nucleotide triphosphate hydrolases"/>
    <property type="match status" value="1"/>
</dbReference>
<proteinExistence type="predicted"/>
<sequence>MEREKKAKFIILAGVNGSGKSTLFNLYLEEEHFIFINADNIAKTLNNKDSAAASILAGRLALEKIKEAVKNKQSFIFETTLTSKQSLNLMKQVKENGFEVTLNYVYLDSIDLSKIRVAHRVQQGGHNIQEDVLERRYDKSISNLSKAMLLADNIYIFDNSLDSHALIYAYEYGSIRERVADNILPEKIKDILNEFEKSLNPPEPELEM</sequence>
<dbReference type="RefSeq" id="WP_023952753.1">
    <property type="nucleotide sequence ID" value="NZ_AYSV01000117.1"/>
</dbReference>
<evidence type="ECO:0000256" key="2">
    <source>
        <dbReference type="ARBA" id="ARBA00022840"/>
    </source>
</evidence>
<evidence type="ECO:0000256" key="1">
    <source>
        <dbReference type="ARBA" id="ARBA00022741"/>
    </source>
</evidence>
<feature type="domain" description="Zeta toxin" evidence="3">
    <location>
        <begin position="4"/>
        <end position="159"/>
    </location>
</feature>
<dbReference type="GO" id="GO:0005524">
    <property type="term" value="F:ATP binding"/>
    <property type="evidence" value="ECO:0007669"/>
    <property type="project" value="UniProtKB-KW"/>
</dbReference>
<keyword evidence="1" id="KW-0547">Nucleotide-binding</keyword>
<dbReference type="EMBL" id="AYSV01000117">
    <property type="protein sequence ID" value="ETD67609.1"/>
    <property type="molecule type" value="Genomic_DNA"/>
</dbReference>
<organism evidence="4 5">
    <name type="scientific">Pelistega indica</name>
    <dbReference type="NCBI Taxonomy" id="1414851"/>
    <lineage>
        <taxon>Bacteria</taxon>
        <taxon>Pseudomonadati</taxon>
        <taxon>Pseudomonadota</taxon>
        <taxon>Betaproteobacteria</taxon>
        <taxon>Burkholderiales</taxon>
        <taxon>Alcaligenaceae</taxon>
        <taxon>Pelistega</taxon>
    </lineage>
</organism>
<dbReference type="PANTHER" id="PTHR39206:SF1">
    <property type="entry name" value="SLL8004 PROTEIN"/>
    <property type="match status" value="1"/>
</dbReference>
<evidence type="ECO:0000259" key="3">
    <source>
        <dbReference type="Pfam" id="PF06414"/>
    </source>
</evidence>
<name>V8FTJ3_9BURK</name>
<dbReference type="AlphaFoldDB" id="V8FTJ3"/>
<keyword evidence="2" id="KW-0067">ATP-binding</keyword>